<gene>
    <name evidence="1" type="primary">cas7e</name>
    <name evidence="1" type="ORF">CH341_17965</name>
</gene>
<dbReference type="EMBL" id="NPEX01000130">
    <property type="protein sequence ID" value="RAI42740.1"/>
    <property type="molecule type" value="Genomic_DNA"/>
</dbReference>
<comment type="caution">
    <text evidence="1">The sequence shown here is derived from an EMBL/GenBank/DDBJ whole genome shotgun (WGS) entry which is preliminary data.</text>
</comment>
<dbReference type="RefSeq" id="WP_111420388.1">
    <property type="nucleotide sequence ID" value="NZ_NPEX01000130.1"/>
</dbReference>
<organism evidence="1 2">
    <name type="scientific">Rhodoplanes roseus</name>
    <dbReference type="NCBI Taxonomy" id="29409"/>
    <lineage>
        <taxon>Bacteria</taxon>
        <taxon>Pseudomonadati</taxon>
        <taxon>Pseudomonadota</taxon>
        <taxon>Alphaproteobacteria</taxon>
        <taxon>Hyphomicrobiales</taxon>
        <taxon>Nitrobacteraceae</taxon>
        <taxon>Rhodoplanes</taxon>
    </lineage>
</organism>
<reference evidence="1 2" key="1">
    <citation type="submission" date="2017-07" db="EMBL/GenBank/DDBJ databases">
        <title>Draft Genome Sequences of Select Purple Nonsulfur Bacteria.</title>
        <authorList>
            <person name="Lasarre B."/>
            <person name="Mckinlay J.B."/>
        </authorList>
    </citation>
    <scope>NUCLEOTIDE SEQUENCE [LARGE SCALE GENOMIC DNA]</scope>
    <source>
        <strain evidence="1 2">DSM 5909</strain>
    </source>
</reference>
<name>A0A327KV09_9BRAD</name>
<keyword evidence="2" id="KW-1185">Reference proteome</keyword>
<dbReference type="Proteomes" id="UP000249130">
    <property type="component" value="Unassembled WGS sequence"/>
</dbReference>
<dbReference type="Pfam" id="PF09344">
    <property type="entry name" value="Cas_CT1975"/>
    <property type="match status" value="1"/>
</dbReference>
<dbReference type="InterPro" id="IPR010148">
    <property type="entry name" value="CRISPR-assoc_prot_CT1975"/>
</dbReference>
<dbReference type="AlphaFoldDB" id="A0A327KV09"/>
<dbReference type="NCBIfam" id="TIGR01869">
    <property type="entry name" value="casC_Cse4"/>
    <property type="match status" value="1"/>
</dbReference>
<sequence length="366" mass="39287">MATTAQTARFLQLHLLTFYPPANLNRDDTGRPKSAVIGGEARLRVSSQALKRAWRTSDVFAKKLDGHRGERTQRLGAVLEAHLLSKGTSAGDARAIAREIAGAFGKVKSEKDDNPTYTEQLAFVSPEERAAAIAFSEARAAKTKDAPDKKALVLALLRKTDTAADIAMFGRMLADAPEFNREAAVAVSHAFTTHRVAIEDDYYTAVDDLKRPSEDAGAGFVGEAGFGSGVFYLYICVDRELLGRNLDGNAALTGTAIEALLEAAAQVGPSGKRASYASFARTSFILVEKGDAAPRTLAAAFVRPIGAERGVNDYLAASVHELRATREKFERAYGAEGVRTLEMNCLDPSEEGTATLAELVRFACEP</sequence>
<evidence type="ECO:0000313" key="1">
    <source>
        <dbReference type="EMBL" id="RAI42740.1"/>
    </source>
</evidence>
<proteinExistence type="predicted"/>
<evidence type="ECO:0000313" key="2">
    <source>
        <dbReference type="Proteomes" id="UP000249130"/>
    </source>
</evidence>
<protein>
    <submittedName>
        <fullName evidence="1">Type I-E CRISPR-associated protein Cas7/Cse4/CasC</fullName>
    </submittedName>
</protein>
<dbReference type="OrthoDB" id="5291250at2"/>
<accession>A0A327KV09</accession>